<dbReference type="Gene3D" id="3.50.50.100">
    <property type="match status" value="1"/>
</dbReference>
<keyword evidence="8" id="KW-1185">Reference proteome</keyword>
<dbReference type="InterPro" id="IPR023753">
    <property type="entry name" value="FAD/NAD-binding_dom"/>
</dbReference>
<keyword evidence="5" id="KW-0560">Oxidoreductase</keyword>
<dbReference type="GO" id="GO:0003955">
    <property type="term" value="F:NAD(P)H dehydrogenase (quinone) activity"/>
    <property type="evidence" value="ECO:0007669"/>
    <property type="project" value="TreeGrafter"/>
</dbReference>
<evidence type="ECO:0000256" key="3">
    <source>
        <dbReference type="ARBA" id="ARBA00022630"/>
    </source>
</evidence>
<name>A0A7D5QK24_9EURY</name>
<reference evidence="7 8" key="1">
    <citation type="submission" date="2020-06" db="EMBL/GenBank/DDBJ databases">
        <title>NJ-3-1, isolated from saline soil.</title>
        <authorList>
            <person name="Cui H.L."/>
            <person name="Shi X."/>
        </authorList>
    </citation>
    <scope>NUCLEOTIDE SEQUENCE [LARGE SCALE GENOMIC DNA]</scope>
    <source>
        <strain evidence="7 8">NJ-3-1</strain>
    </source>
</reference>
<evidence type="ECO:0000256" key="1">
    <source>
        <dbReference type="ARBA" id="ARBA00001974"/>
    </source>
</evidence>
<sequence>MHVVVLGAGYAGLTLTRRLESRLPAGAELTLVNDGPNHVLVHEIHRAIRRPAVAAVISIPIRGLLDRAELVDARVDDVDADARTASLEAGNSVSWDYGAVCLGSETAYYGIEGLREHATPMKSLADATTVREGFLRLCEDGGRAVVGGAGLSGVQVAGELAALAAEEGVAVPDGVELVLLEQFAEVAPGFPDNFRRAVREELEARDVDVRTGTTVERVTRDAVGTDEGELGYDEFVWTGGIAGTAAVGGDRPSVRADLGLTDRTFALGDAARVVDADGDPVPASASAAVREAETAAVNVARLVEHEMDGSAADFRPRLSRYRFDVPGWLVSVGDGAVAQLGPTVLRGSAARATKASVGAGYLTSIGAVRRAAALAEAELR</sequence>
<evidence type="ECO:0000259" key="6">
    <source>
        <dbReference type="Pfam" id="PF07992"/>
    </source>
</evidence>
<feature type="domain" description="FAD/NAD(P)-binding" evidence="6">
    <location>
        <begin position="1"/>
        <end position="292"/>
    </location>
</feature>
<dbReference type="Proteomes" id="UP000509626">
    <property type="component" value="Chromosome"/>
</dbReference>
<dbReference type="AlphaFoldDB" id="A0A7D5QK24"/>
<dbReference type="EMBL" id="CP058579">
    <property type="protein sequence ID" value="QLG61805.1"/>
    <property type="molecule type" value="Genomic_DNA"/>
</dbReference>
<dbReference type="SUPFAM" id="SSF51905">
    <property type="entry name" value="FAD/NAD(P)-binding domain"/>
    <property type="match status" value="2"/>
</dbReference>
<dbReference type="KEGG" id="halu:HUG12_08735"/>
<keyword evidence="3" id="KW-0285">Flavoprotein</keyword>
<dbReference type="OrthoDB" id="38899at2157"/>
<dbReference type="RefSeq" id="WP_179268390.1">
    <property type="nucleotide sequence ID" value="NZ_CP058579.1"/>
</dbReference>
<dbReference type="GeneID" id="56037540"/>
<evidence type="ECO:0000313" key="8">
    <source>
        <dbReference type="Proteomes" id="UP000509626"/>
    </source>
</evidence>
<keyword evidence="4" id="KW-0274">FAD</keyword>
<evidence type="ECO:0000256" key="5">
    <source>
        <dbReference type="ARBA" id="ARBA00023002"/>
    </source>
</evidence>
<comment type="cofactor">
    <cofactor evidence="1">
        <name>FAD</name>
        <dbReference type="ChEBI" id="CHEBI:57692"/>
    </cofactor>
</comment>
<gene>
    <name evidence="7" type="ORF">HUG12_08735</name>
</gene>
<evidence type="ECO:0000313" key="7">
    <source>
        <dbReference type="EMBL" id="QLG61805.1"/>
    </source>
</evidence>
<proteinExistence type="inferred from homology"/>
<dbReference type="PANTHER" id="PTHR42913:SF3">
    <property type="entry name" value="64 KDA MITOCHONDRIAL NADH DEHYDROGENASE (EUROFUNG)"/>
    <property type="match status" value="1"/>
</dbReference>
<dbReference type="Pfam" id="PF07992">
    <property type="entry name" value="Pyr_redox_2"/>
    <property type="match status" value="1"/>
</dbReference>
<organism evidence="7 8">
    <name type="scientific">Halorarum salinum</name>
    <dbReference type="NCBI Taxonomy" id="2743089"/>
    <lineage>
        <taxon>Archaea</taxon>
        <taxon>Methanobacteriati</taxon>
        <taxon>Methanobacteriota</taxon>
        <taxon>Stenosarchaea group</taxon>
        <taxon>Halobacteria</taxon>
        <taxon>Halobacteriales</taxon>
        <taxon>Haloferacaceae</taxon>
        <taxon>Halorarum</taxon>
    </lineage>
</organism>
<comment type="similarity">
    <text evidence="2">Belongs to the NADH dehydrogenase family.</text>
</comment>
<dbReference type="GO" id="GO:0019646">
    <property type="term" value="P:aerobic electron transport chain"/>
    <property type="evidence" value="ECO:0007669"/>
    <property type="project" value="TreeGrafter"/>
</dbReference>
<dbReference type="PANTHER" id="PTHR42913">
    <property type="entry name" value="APOPTOSIS-INDUCING FACTOR 1"/>
    <property type="match status" value="1"/>
</dbReference>
<accession>A0A7D5QK24</accession>
<evidence type="ECO:0000256" key="2">
    <source>
        <dbReference type="ARBA" id="ARBA00005272"/>
    </source>
</evidence>
<dbReference type="InterPro" id="IPR036188">
    <property type="entry name" value="FAD/NAD-bd_sf"/>
</dbReference>
<protein>
    <submittedName>
        <fullName evidence="7">FAD-dependent oxidoreductase</fullName>
    </submittedName>
</protein>
<evidence type="ECO:0000256" key="4">
    <source>
        <dbReference type="ARBA" id="ARBA00022827"/>
    </source>
</evidence>
<dbReference type="InterPro" id="IPR051169">
    <property type="entry name" value="NADH-Q_oxidoreductase"/>
</dbReference>